<dbReference type="Gene3D" id="3.40.50.720">
    <property type="entry name" value="NAD(P)-binding Rossmann-like Domain"/>
    <property type="match status" value="1"/>
</dbReference>
<dbReference type="Pfam" id="PF13561">
    <property type="entry name" value="adh_short_C2"/>
    <property type="match status" value="1"/>
</dbReference>
<dbReference type="PRINTS" id="PR00081">
    <property type="entry name" value="GDHRDH"/>
</dbReference>
<dbReference type="InterPro" id="IPR002347">
    <property type="entry name" value="SDR_fam"/>
</dbReference>
<dbReference type="PANTHER" id="PTHR43639:SF1">
    <property type="entry name" value="SHORT-CHAIN DEHYDROGENASE_REDUCTASE FAMILY PROTEIN"/>
    <property type="match status" value="1"/>
</dbReference>
<accession>A0A9X2P9F6</accession>
<dbReference type="RefSeq" id="WP_258730760.1">
    <property type="nucleotide sequence ID" value="NZ_JANTHZ010000001.1"/>
</dbReference>
<evidence type="ECO:0000256" key="1">
    <source>
        <dbReference type="ARBA" id="ARBA00006484"/>
    </source>
</evidence>
<keyword evidence="2" id="KW-0560">Oxidoreductase</keyword>
<name>A0A9X2P9F6_9HYPH</name>
<evidence type="ECO:0000313" key="3">
    <source>
        <dbReference type="EMBL" id="MCS0493810.1"/>
    </source>
</evidence>
<dbReference type="PANTHER" id="PTHR43639">
    <property type="entry name" value="OXIDOREDUCTASE, SHORT-CHAIN DEHYDROGENASE/REDUCTASE FAMILY (AFU_ORTHOLOGUE AFUA_5G02870)"/>
    <property type="match status" value="1"/>
</dbReference>
<protein>
    <submittedName>
        <fullName evidence="3">SDR family oxidoreductase</fullName>
    </submittedName>
</protein>
<dbReference type="SUPFAM" id="SSF51735">
    <property type="entry name" value="NAD(P)-binding Rossmann-fold domains"/>
    <property type="match status" value="1"/>
</dbReference>
<comment type="similarity">
    <text evidence="1">Belongs to the short-chain dehydrogenases/reductases (SDR) family.</text>
</comment>
<dbReference type="Proteomes" id="UP001151088">
    <property type="component" value="Unassembled WGS sequence"/>
</dbReference>
<evidence type="ECO:0000256" key="2">
    <source>
        <dbReference type="ARBA" id="ARBA00023002"/>
    </source>
</evidence>
<dbReference type="GO" id="GO:0016491">
    <property type="term" value="F:oxidoreductase activity"/>
    <property type="evidence" value="ECO:0007669"/>
    <property type="project" value="UniProtKB-KW"/>
</dbReference>
<dbReference type="PRINTS" id="PR00080">
    <property type="entry name" value="SDRFAMILY"/>
</dbReference>
<keyword evidence="4" id="KW-1185">Reference proteome</keyword>
<reference evidence="3" key="1">
    <citation type="submission" date="2022-08" db="EMBL/GenBank/DDBJ databases">
        <authorList>
            <person name="Li F."/>
        </authorList>
    </citation>
    <scope>NUCLEOTIDE SEQUENCE</scope>
    <source>
        <strain evidence="3">MQZ15Z-1</strain>
    </source>
</reference>
<dbReference type="InterPro" id="IPR036291">
    <property type="entry name" value="NAD(P)-bd_dom_sf"/>
</dbReference>
<dbReference type="NCBIfam" id="NF006597">
    <property type="entry name" value="PRK09134.1"/>
    <property type="match status" value="1"/>
</dbReference>
<dbReference type="AlphaFoldDB" id="A0A9X2P9F6"/>
<organism evidence="3 4">
    <name type="scientific">Ancylobacter mangrovi</name>
    <dbReference type="NCBI Taxonomy" id="2972472"/>
    <lineage>
        <taxon>Bacteria</taxon>
        <taxon>Pseudomonadati</taxon>
        <taxon>Pseudomonadota</taxon>
        <taxon>Alphaproteobacteria</taxon>
        <taxon>Hyphomicrobiales</taxon>
        <taxon>Xanthobacteraceae</taxon>
        <taxon>Ancylobacter</taxon>
    </lineage>
</organism>
<comment type="caution">
    <text evidence="3">The sequence shown here is derived from an EMBL/GenBank/DDBJ whole genome shotgun (WGS) entry which is preliminary data.</text>
</comment>
<sequence length="260" mass="27324">MPVSAPITPACPRPVALVTGGAVRIGRTICLALARAGYDVAVHVRHEGEAGDAARAAIEAEGARAVVLAAELTDPEAMARLVPAAVEALGPVSLLVNNASEFQPDGVGDLDLARWERHFAANLRAPVFLAEAFARALPPDRHGAVVNIIDQRVLKPTPNYLSYSLAKNGLWSATRMLAQALAPRIRVNGIGPGPTLASVHQDGEDFARQCAALPLGRGPAPEEIAEAVLFLARARSITGQMIAVDGGQHLAWRTPDTETD</sequence>
<evidence type="ECO:0000313" key="4">
    <source>
        <dbReference type="Proteomes" id="UP001151088"/>
    </source>
</evidence>
<proteinExistence type="inferred from homology"/>
<dbReference type="EMBL" id="JANTHZ010000001">
    <property type="protein sequence ID" value="MCS0493810.1"/>
    <property type="molecule type" value="Genomic_DNA"/>
</dbReference>
<gene>
    <name evidence="3" type="ORF">NVS89_01780</name>
</gene>